<keyword evidence="3" id="KW-1185">Reference proteome</keyword>
<gene>
    <name evidence="2" type="ORF">WH47_05009</name>
</gene>
<dbReference type="Proteomes" id="UP000053825">
    <property type="component" value="Unassembled WGS sequence"/>
</dbReference>
<dbReference type="AlphaFoldDB" id="A0A0L7RJP8"/>
<protein>
    <submittedName>
        <fullName evidence="2">Uncharacterized protein</fullName>
    </submittedName>
</protein>
<sequence>MEYQVQEFRTNQAGGESKGARTKARGVSKEQKGAFVCTLRENRKNEQVNQRE</sequence>
<evidence type="ECO:0000313" key="2">
    <source>
        <dbReference type="EMBL" id="KOC71023.1"/>
    </source>
</evidence>
<proteinExistence type="predicted"/>
<dbReference type="EMBL" id="KQ414581">
    <property type="protein sequence ID" value="KOC71023.1"/>
    <property type="molecule type" value="Genomic_DNA"/>
</dbReference>
<accession>A0A0L7RJP8</accession>
<reference evidence="2 3" key="1">
    <citation type="submission" date="2015-07" db="EMBL/GenBank/DDBJ databases">
        <title>The genome of Habropoda laboriosa.</title>
        <authorList>
            <person name="Pan H."/>
            <person name="Kapheim K."/>
        </authorList>
    </citation>
    <scope>NUCLEOTIDE SEQUENCE [LARGE SCALE GENOMIC DNA]</scope>
    <source>
        <strain evidence="2">0110345459</strain>
    </source>
</reference>
<evidence type="ECO:0000256" key="1">
    <source>
        <dbReference type="SAM" id="MobiDB-lite"/>
    </source>
</evidence>
<feature type="region of interest" description="Disordered" evidence="1">
    <location>
        <begin position="1"/>
        <end position="32"/>
    </location>
</feature>
<name>A0A0L7RJP8_9HYME</name>
<evidence type="ECO:0000313" key="3">
    <source>
        <dbReference type="Proteomes" id="UP000053825"/>
    </source>
</evidence>
<organism evidence="2 3">
    <name type="scientific">Habropoda laboriosa</name>
    <dbReference type="NCBI Taxonomy" id="597456"/>
    <lineage>
        <taxon>Eukaryota</taxon>
        <taxon>Metazoa</taxon>
        <taxon>Ecdysozoa</taxon>
        <taxon>Arthropoda</taxon>
        <taxon>Hexapoda</taxon>
        <taxon>Insecta</taxon>
        <taxon>Pterygota</taxon>
        <taxon>Neoptera</taxon>
        <taxon>Endopterygota</taxon>
        <taxon>Hymenoptera</taxon>
        <taxon>Apocrita</taxon>
        <taxon>Aculeata</taxon>
        <taxon>Apoidea</taxon>
        <taxon>Anthophila</taxon>
        <taxon>Apidae</taxon>
        <taxon>Habropoda</taxon>
    </lineage>
</organism>